<feature type="repeat" description="WD" evidence="3">
    <location>
        <begin position="931"/>
        <end position="965"/>
    </location>
</feature>
<evidence type="ECO:0000256" key="1">
    <source>
        <dbReference type="ARBA" id="ARBA00022574"/>
    </source>
</evidence>
<feature type="compositionally biased region" description="Basic residues" evidence="4">
    <location>
        <begin position="258"/>
        <end position="268"/>
    </location>
</feature>
<feature type="repeat" description="WD" evidence="3">
    <location>
        <begin position="845"/>
        <end position="887"/>
    </location>
</feature>
<keyword evidence="6" id="KW-1185">Reference proteome</keyword>
<feature type="repeat" description="WD" evidence="3">
    <location>
        <begin position="670"/>
        <end position="705"/>
    </location>
</feature>
<keyword evidence="1 3" id="KW-0853">WD repeat</keyword>
<evidence type="ECO:0000256" key="4">
    <source>
        <dbReference type="SAM" id="MobiDB-lite"/>
    </source>
</evidence>
<dbReference type="PRINTS" id="PR00320">
    <property type="entry name" value="GPROTEINBRPT"/>
</dbReference>
<dbReference type="CDD" id="cd00200">
    <property type="entry name" value="WD40"/>
    <property type="match status" value="1"/>
</dbReference>
<dbReference type="InterPro" id="IPR024977">
    <property type="entry name" value="Apc4-like_WD40_dom"/>
</dbReference>
<dbReference type="PROSITE" id="PS50294">
    <property type="entry name" value="WD_REPEATS_REGION"/>
    <property type="match status" value="5"/>
</dbReference>
<dbReference type="SUPFAM" id="SSF50978">
    <property type="entry name" value="WD40 repeat-like"/>
    <property type="match status" value="1"/>
</dbReference>
<feature type="repeat" description="WD" evidence="3">
    <location>
        <begin position="888"/>
        <end position="930"/>
    </location>
</feature>
<dbReference type="Pfam" id="PF00400">
    <property type="entry name" value="WD40"/>
    <property type="match status" value="5"/>
</dbReference>
<organism evidence="6 7">
    <name type="scientific">Macrostomum lignano</name>
    <dbReference type="NCBI Taxonomy" id="282301"/>
    <lineage>
        <taxon>Eukaryota</taxon>
        <taxon>Metazoa</taxon>
        <taxon>Spiralia</taxon>
        <taxon>Lophotrochozoa</taxon>
        <taxon>Platyhelminthes</taxon>
        <taxon>Rhabditophora</taxon>
        <taxon>Macrostomorpha</taxon>
        <taxon>Macrostomida</taxon>
        <taxon>Macrostomidae</taxon>
        <taxon>Macrostomum</taxon>
    </lineage>
</organism>
<dbReference type="InterPro" id="IPR011047">
    <property type="entry name" value="Quinoprotein_ADH-like_sf"/>
</dbReference>
<feature type="region of interest" description="Disordered" evidence="4">
    <location>
        <begin position="258"/>
        <end position="283"/>
    </location>
</feature>
<dbReference type="PANTHER" id="PTHR44464">
    <property type="entry name" value="WD REPEAT-CONTAINING PROTEIN 17"/>
    <property type="match status" value="1"/>
</dbReference>
<dbReference type="Gene3D" id="2.130.10.10">
    <property type="entry name" value="YVTN repeat-like/Quinoprotein amine dehydrogenase"/>
    <property type="match status" value="3"/>
</dbReference>
<sequence>DQAGATAVLQTAANARNAGFDNLRRTGKNNLLYRDTHQQEYKAAYLAPMATGCIRWISSGTARASSEIVILALGVPKHDRRFDVRAAHVQILAQARVVASVVVLEDALVCRGLRQAGQTAGPRLGRSVAQIREAAYSETIFYAIKEANEQMKMLTHQHSHISRSRHYRCPQFVVKVEGRLLLLRPQLARHEKAAKPAQKADHDRSSGLYTCLHLRYYFWPKLLICLFPDSSFIAPPATLDIDREEICLPVGPELYSRRRHLDKKRHPGRLPATNSKDSKDPRAAGAGAVIMMSTVFPYTMPCQVRQLALLEAGCQPWSSDTLACSPDASRFAFAATLAVYVYEQAKPGGGGPYQLVSVMAQHKKTVTSLSWHPADGDLFVSASLDPLLLVWNVRKQAPLPRHGAVGFLDGGGPLMLWNYSGAAGSASQTPAVHKETQALASQVTIYRWHPAGAANSSEAAGRIALGHEDGTLSVVRPGKKALRRVSFLEAEDDLAEDEEDAEDTVLGLEWDALSPNFLLVDSRCNGLRLVDVDAQTTSVVFQLPSAASPAHSLAWLPSAPGLFVAGDSATGVLRLYSVSRATPIDNIRVKKSGFRNLRVLASTGCSAAPAANCRGRRLRLDGRLRRLLHRRLRQPSGATACRDCLLLCAFLDGGVGLYDVQRRDWHFLREMGHVETVFDCEFSPRDESLLATGSFDGTVKLWRISGAGFSPVQSSPDNEGIVYSIAWSPDGARVAGATAKNGIFVLDVATGCIDSRFTEHGQQAVYCVSWSAKAPHHLASASADCTCVVRDDCGRLARRLSHPAAVYGVAWHQHSRDILATACEDKAVRIFYLASAGGDRPNRVFTGHASKVFGVRWSPLRESYLCSGSDDGTIRVWDCTAEKSVAHLKGHTGPVRGLVWHPELAYMLVSGSWDCHIHCWDIRDGSCLAAVTDHRSDVYGLALHPRRPMLLASCSRDSTLRLWSLAELAGPLPACLLFRGMADSFILPAEAALRQQPGQPALSGSQSRRLLRDAGSVVGSTSSCGGDQLVLLLHASPAAGNLHDLQRALAGTPTAALGDSYGRPGSYVAAKDLLKFQAARAQQLELAASNSLSSSASVATAGRPTSRHRQLRDAAAAHLRCGNLRRYCELQAQLGRWERALALAPGVSQAFWRELCHRYMASQRSLELDDLVAFSVATGAADSAAQLLSRRGKYSDALMVAQAAHEGLFAGPDDPDESREYRRPGVSSPDRLRTAWGSLADSLFQRGAPVDAACCHLAIGDVGSAVGKLLRGNELDLALWLATRVDGAAGGSTGCPAWTPSAGRSCWPSWRSCTAGARTSWWRSPAASRLGSAGDIDAVHRVLGLPGLDACLEIAERLRADAPTGASGTPESRLRLQLDIVGHYLLSPNPLAGLEFGLAAVRDILNDRDSPWTLNCVEALVELMSCARTGKLQQASAVQEKNELLFLATYLGALKAIRQGYHSVVAPLFRHARLHFERHKDAMAGLGRALTGSLLDKELHAWKLMRRSGGSADERHLPEEMRPVWRGLVRKCAGDTGLEVGEDVAAGSALPYHSDFDNCFFMEKANQGAGVLPGGRPVHHRAERCVHVGQGEPVLA</sequence>
<keyword evidence="2" id="KW-0677">Repeat</keyword>
<dbReference type="InterPro" id="IPR001680">
    <property type="entry name" value="WD40_rpt"/>
</dbReference>
<dbReference type="PROSITE" id="PS50082">
    <property type="entry name" value="WD_REPEATS_2"/>
    <property type="match status" value="5"/>
</dbReference>
<dbReference type="InterPro" id="IPR036322">
    <property type="entry name" value="WD40_repeat_dom_sf"/>
</dbReference>
<dbReference type="SUPFAM" id="SSF50998">
    <property type="entry name" value="Quinoprotein alcohol dehydrogenase-like"/>
    <property type="match status" value="1"/>
</dbReference>
<evidence type="ECO:0000259" key="5">
    <source>
        <dbReference type="Pfam" id="PF12894"/>
    </source>
</evidence>
<dbReference type="SMART" id="SM00320">
    <property type="entry name" value="WD40"/>
    <property type="match status" value="9"/>
</dbReference>
<dbReference type="InterPro" id="IPR015943">
    <property type="entry name" value="WD40/YVTN_repeat-like_dom_sf"/>
</dbReference>
<accession>A0A1I8HAM5</accession>
<evidence type="ECO:0000256" key="2">
    <source>
        <dbReference type="ARBA" id="ARBA00022737"/>
    </source>
</evidence>
<dbReference type="Pfam" id="PF12894">
    <property type="entry name" value="ANAPC4_WD40"/>
    <property type="match status" value="1"/>
</dbReference>
<protein>
    <submittedName>
        <fullName evidence="7">ANAPC4_WD40 domain-containing protein</fullName>
    </submittedName>
</protein>
<dbReference type="WBParaSite" id="maker-uti_cns_0005279-snap-gene-0.2-mRNA-1">
    <property type="protein sequence ID" value="maker-uti_cns_0005279-snap-gene-0.2-mRNA-1"/>
    <property type="gene ID" value="maker-uti_cns_0005279-snap-gene-0.2"/>
</dbReference>
<evidence type="ECO:0000256" key="3">
    <source>
        <dbReference type="PROSITE-ProRule" id="PRU00221"/>
    </source>
</evidence>
<proteinExistence type="predicted"/>
<reference evidence="7" key="1">
    <citation type="submission" date="2016-11" db="UniProtKB">
        <authorList>
            <consortium name="WormBaseParasite"/>
        </authorList>
    </citation>
    <scope>IDENTIFICATION</scope>
</reference>
<evidence type="ECO:0000313" key="6">
    <source>
        <dbReference type="Proteomes" id="UP000095280"/>
    </source>
</evidence>
<evidence type="ECO:0000313" key="7">
    <source>
        <dbReference type="WBParaSite" id="maker-uti_cns_0005279-snap-gene-0.2-mRNA-1"/>
    </source>
</evidence>
<feature type="region of interest" description="Disordered" evidence="4">
    <location>
        <begin position="1209"/>
        <end position="1229"/>
    </location>
</feature>
<dbReference type="PANTHER" id="PTHR44464:SF1">
    <property type="entry name" value="WD REPEAT-CONTAINING PROTEIN 17"/>
    <property type="match status" value="1"/>
</dbReference>
<dbReference type="InterPro" id="IPR020472">
    <property type="entry name" value="WD40_PAC1"/>
</dbReference>
<dbReference type="Proteomes" id="UP000095280">
    <property type="component" value="Unplaced"/>
</dbReference>
<feature type="repeat" description="WD" evidence="3">
    <location>
        <begin position="359"/>
        <end position="401"/>
    </location>
</feature>
<feature type="domain" description="Anaphase-promoting complex subunit 4-like WD40" evidence="5">
    <location>
        <begin position="687"/>
        <end position="772"/>
    </location>
</feature>
<name>A0A1I8HAM5_9PLAT</name>